<dbReference type="Pfam" id="PF08447">
    <property type="entry name" value="PAS_3"/>
    <property type="match status" value="1"/>
</dbReference>
<feature type="domain" description="PAS" evidence="9">
    <location>
        <begin position="60"/>
        <end position="115"/>
    </location>
</feature>
<dbReference type="InterPro" id="IPR036890">
    <property type="entry name" value="HATPase_C_sf"/>
</dbReference>
<keyword evidence="4" id="KW-0808">Transferase</keyword>
<evidence type="ECO:0000313" key="14">
    <source>
        <dbReference type="Proteomes" id="UP000629596"/>
    </source>
</evidence>
<name>A0A3D8HI04_9BACT</name>
<evidence type="ECO:0000259" key="10">
    <source>
        <dbReference type="PROSITE" id="PS50113"/>
    </source>
</evidence>
<gene>
    <name evidence="12" type="ORF">DWU89_02690</name>
    <name evidence="11" type="ORF">H8784_02640</name>
</gene>
<dbReference type="SUPFAM" id="SSF47384">
    <property type="entry name" value="Homodimeric domain of signal transducing histidine kinase"/>
    <property type="match status" value="1"/>
</dbReference>
<dbReference type="Gene3D" id="1.10.287.130">
    <property type="match status" value="1"/>
</dbReference>
<comment type="caution">
    <text evidence="12">The sequence shown here is derived from an EMBL/GenBank/DDBJ whole genome shotgun (WGS) entry which is preliminary data.</text>
</comment>
<dbReference type="InterPro" id="IPR000700">
    <property type="entry name" value="PAS-assoc_C"/>
</dbReference>
<evidence type="ECO:0000256" key="6">
    <source>
        <dbReference type="ARBA" id="ARBA00023012"/>
    </source>
</evidence>
<dbReference type="RefSeq" id="WP_115498135.1">
    <property type="nucleotide sequence ID" value="NZ_JACRTI010000004.1"/>
</dbReference>
<dbReference type="InterPro" id="IPR000014">
    <property type="entry name" value="PAS"/>
</dbReference>
<dbReference type="FunFam" id="1.10.287.130:FF:000001">
    <property type="entry name" value="Two-component sensor histidine kinase"/>
    <property type="match status" value="1"/>
</dbReference>
<evidence type="ECO:0000256" key="5">
    <source>
        <dbReference type="ARBA" id="ARBA00022777"/>
    </source>
</evidence>
<keyword evidence="5" id="KW-0418">Kinase</keyword>
<reference evidence="11 14" key="2">
    <citation type="submission" date="2020-08" db="EMBL/GenBank/DDBJ databases">
        <title>Genome public.</title>
        <authorList>
            <person name="Liu C."/>
            <person name="Sun Q."/>
        </authorList>
    </citation>
    <scope>NUCLEOTIDE SEQUENCE [LARGE SCALE GENOMIC DNA]</scope>
    <source>
        <strain evidence="11 14">426_9</strain>
    </source>
</reference>
<dbReference type="PROSITE" id="PS50112">
    <property type="entry name" value="PAS"/>
    <property type="match status" value="1"/>
</dbReference>
<dbReference type="InterPro" id="IPR005467">
    <property type="entry name" value="His_kinase_dom"/>
</dbReference>
<comment type="catalytic activity">
    <reaction evidence="1">
        <text>ATP + protein L-histidine = ADP + protein N-phospho-L-histidine.</text>
        <dbReference type="EC" id="2.7.13.3"/>
    </reaction>
</comment>
<feature type="domain" description="Histidine kinase" evidence="8">
    <location>
        <begin position="330"/>
        <end position="545"/>
    </location>
</feature>
<dbReference type="CDD" id="cd00130">
    <property type="entry name" value="PAS"/>
    <property type="match status" value="2"/>
</dbReference>
<evidence type="ECO:0000256" key="2">
    <source>
        <dbReference type="ARBA" id="ARBA00012438"/>
    </source>
</evidence>
<dbReference type="SUPFAM" id="SSF55874">
    <property type="entry name" value="ATPase domain of HSP90 chaperone/DNA topoisomerase II/histidine kinase"/>
    <property type="match status" value="1"/>
</dbReference>
<proteinExistence type="predicted"/>
<keyword evidence="3" id="KW-0597">Phosphoprotein</keyword>
<dbReference type="SUPFAM" id="SSF55785">
    <property type="entry name" value="PYP-like sensor domain (PAS domain)"/>
    <property type="match status" value="2"/>
</dbReference>
<evidence type="ECO:0000256" key="7">
    <source>
        <dbReference type="SAM" id="Phobius"/>
    </source>
</evidence>
<keyword evidence="7" id="KW-0472">Membrane</keyword>
<dbReference type="EMBL" id="JACRTI010000004">
    <property type="protein sequence ID" value="MBC8600613.1"/>
    <property type="molecule type" value="Genomic_DNA"/>
</dbReference>
<keyword evidence="14" id="KW-1185">Reference proteome</keyword>
<dbReference type="Pfam" id="PF00512">
    <property type="entry name" value="HisKA"/>
    <property type="match status" value="1"/>
</dbReference>
<keyword evidence="7" id="KW-1133">Transmembrane helix</keyword>
<feature type="transmembrane region" description="Helical" evidence="7">
    <location>
        <begin position="23"/>
        <end position="44"/>
    </location>
</feature>
<dbReference type="NCBIfam" id="TIGR00229">
    <property type="entry name" value="sensory_box"/>
    <property type="match status" value="1"/>
</dbReference>
<evidence type="ECO:0000313" key="13">
    <source>
        <dbReference type="Proteomes" id="UP000256321"/>
    </source>
</evidence>
<dbReference type="AlphaFoldDB" id="A0A3D8HI04"/>
<keyword evidence="6" id="KW-0902">Two-component regulatory system</keyword>
<dbReference type="InterPro" id="IPR004358">
    <property type="entry name" value="Sig_transdc_His_kin-like_C"/>
</dbReference>
<dbReference type="PROSITE" id="PS50109">
    <property type="entry name" value="HIS_KIN"/>
    <property type="match status" value="1"/>
</dbReference>
<dbReference type="InterPro" id="IPR035965">
    <property type="entry name" value="PAS-like_dom_sf"/>
</dbReference>
<dbReference type="SMART" id="SM00388">
    <property type="entry name" value="HisKA"/>
    <property type="match status" value="1"/>
</dbReference>
<dbReference type="SMART" id="SM00387">
    <property type="entry name" value="HATPase_c"/>
    <property type="match status" value="1"/>
</dbReference>
<sequence length="545" mass="62618">MQAKVVDIMPLSHLPMATTSYDYAYIIQLACIFILFILLFFLYLERRKFIHKVKDLKSIEEAVITRLLDSMSANFAFVDLDGTIRYVNQRVFKYLDINRKGLIGKKVTDVLSIFHGQSDILPDILEELRQGKDYIEFKTDTYLSEKDQDAVQLVGGAAFGIRDRNGRLLYILFFFRNINKEKRQQYTMDMILNRTHIFPWTIEINTGILTIDPRYFEYLGRSVENNTITIDDFRAIIHPDDANAVFEALTGQFYGASLDAYVSYRLLRGDGTWEWFEAQSTYMQSVSGSPFQLIGICMSTQKYKETEIRLQEALEKAKQSEELKTAFLANMSHEIRTPLNAILGFSNLLTDEDVKLGSDEAREFSNIINQNGQHLLALISDILDLSRIESNEMVFNMQSYSLNVLLTDIYKAQSLRMTPEVELILQMPEYNTYLTTDSMRLTQVMNNLINNSRKFTKEGSIRFGYRLDDDGKSVYIFVHDTGCGMEQAELSQIFNRFYKGSPHVQGTGLGLSICKTIIEKLNGNITVISEKGRGTETILHLLLNR</sequence>
<dbReference type="Gene3D" id="3.30.565.10">
    <property type="entry name" value="Histidine kinase-like ATPase, C-terminal domain"/>
    <property type="match status" value="1"/>
</dbReference>
<evidence type="ECO:0000256" key="3">
    <source>
        <dbReference type="ARBA" id="ARBA00022553"/>
    </source>
</evidence>
<evidence type="ECO:0000313" key="11">
    <source>
        <dbReference type="EMBL" id="MBC8600613.1"/>
    </source>
</evidence>
<dbReference type="InterPro" id="IPR050736">
    <property type="entry name" value="Sensor_HK_Regulatory"/>
</dbReference>
<dbReference type="Pfam" id="PF13426">
    <property type="entry name" value="PAS_9"/>
    <property type="match status" value="1"/>
</dbReference>
<organism evidence="12 13">
    <name type="scientific">Parabacteroides acidifaciens</name>
    <dbReference type="NCBI Taxonomy" id="2290935"/>
    <lineage>
        <taxon>Bacteria</taxon>
        <taxon>Pseudomonadati</taxon>
        <taxon>Bacteroidota</taxon>
        <taxon>Bacteroidia</taxon>
        <taxon>Bacteroidales</taxon>
        <taxon>Tannerellaceae</taxon>
        <taxon>Parabacteroides</taxon>
    </lineage>
</organism>
<evidence type="ECO:0000259" key="9">
    <source>
        <dbReference type="PROSITE" id="PS50112"/>
    </source>
</evidence>
<evidence type="ECO:0000256" key="1">
    <source>
        <dbReference type="ARBA" id="ARBA00000085"/>
    </source>
</evidence>
<dbReference type="Proteomes" id="UP000629596">
    <property type="component" value="Unassembled WGS sequence"/>
</dbReference>
<dbReference type="InterPro" id="IPR036097">
    <property type="entry name" value="HisK_dim/P_sf"/>
</dbReference>
<dbReference type="InterPro" id="IPR003594">
    <property type="entry name" value="HATPase_dom"/>
</dbReference>
<evidence type="ECO:0000256" key="4">
    <source>
        <dbReference type="ARBA" id="ARBA00022679"/>
    </source>
</evidence>
<accession>A0A3D8HI04</accession>
<dbReference type="PANTHER" id="PTHR43711">
    <property type="entry name" value="TWO-COMPONENT HISTIDINE KINASE"/>
    <property type="match status" value="1"/>
</dbReference>
<dbReference type="Gene3D" id="3.30.450.20">
    <property type="entry name" value="PAS domain"/>
    <property type="match status" value="2"/>
</dbReference>
<evidence type="ECO:0000259" key="8">
    <source>
        <dbReference type="PROSITE" id="PS50109"/>
    </source>
</evidence>
<dbReference type="GO" id="GO:0000155">
    <property type="term" value="F:phosphorelay sensor kinase activity"/>
    <property type="evidence" value="ECO:0007669"/>
    <property type="project" value="InterPro"/>
</dbReference>
<dbReference type="CDD" id="cd00082">
    <property type="entry name" value="HisKA"/>
    <property type="match status" value="1"/>
</dbReference>
<feature type="domain" description="PAC" evidence="10">
    <location>
        <begin position="260"/>
        <end position="312"/>
    </location>
</feature>
<dbReference type="InterPro" id="IPR013655">
    <property type="entry name" value="PAS_fold_3"/>
</dbReference>
<dbReference type="PROSITE" id="PS50113">
    <property type="entry name" value="PAC"/>
    <property type="match status" value="1"/>
</dbReference>
<evidence type="ECO:0000313" key="12">
    <source>
        <dbReference type="EMBL" id="RDU50615.1"/>
    </source>
</evidence>
<dbReference type="EMBL" id="QREV01000004">
    <property type="protein sequence ID" value="RDU50615.1"/>
    <property type="molecule type" value="Genomic_DNA"/>
</dbReference>
<dbReference type="SMART" id="SM00091">
    <property type="entry name" value="PAS"/>
    <property type="match status" value="2"/>
</dbReference>
<dbReference type="PANTHER" id="PTHR43711:SF31">
    <property type="entry name" value="HISTIDINE KINASE"/>
    <property type="match status" value="1"/>
</dbReference>
<dbReference type="EC" id="2.7.13.3" evidence="2"/>
<protein>
    <recommendedName>
        <fullName evidence="2">histidine kinase</fullName>
        <ecNumber evidence="2">2.7.13.3</ecNumber>
    </recommendedName>
</protein>
<dbReference type="Proteomes" id="UP000256321">
    <property type="component" value="Unassembled WGS sequence"/>
</dbReference>
<dbReference type="Pfam" id="PF02518">
    <property type="entry name" value="HATPase_c"/>
    <property type="match status" value="1"/>
</dbReference>
<keyword evidence="7" id="KW-0812">Transmembrane</keyword>
<dbReference type="InterPro" id="IPR003661">
    <property type="entry name" value="HisK_dim/P_dom"/>
</dbReference>
<dbReference type="PRINTS" id="PR00344">
    <property type="entry name" value="BCTRLSENSOR"/>
</dbReference>
<reference evidence="12 13" key="1">
    <citation type="submission" date="2018-07" db="EMBL/GenBank/DDBJ databases">
        <title>Parabacteroides acidifaciens nov. sp., isolated from human feces.</title>
        <authorList>
            <person name="Wang Y.J."/>
        </authorList>
    </citation>
    <scope>NUCLEOTIDE SEQUENCE [LARGE SCALE GENOMIC DNA]</scope>
    <source>
        <strain evidence="12 13">426-9</strain>
    </source>
</reference>